<dbReference type="EMBL" id="PP511596">
    <property type="protein sequence ID" value="XCD05744.1"/>
    <property type="molecule type" value="Genomic_DNA"/>
</dbReference>
<feature type="region of interest" description="Disordered" evidence="1">
    <location>
        <begin position="117"/>
        <end position="144"/>
    </location>
</feature>
<feature type="compositionally biased region" description="Gly residues" evidence="1">
    <location>
        <begin position="228"/>
        <end position="239"/>
    </location>
</feature>
<reference evidence="2" key="1">
    <citation type="submission" date="2024-03" db="EMBL/GenBank/DDBJ databases">
        <title>Diverse circular DNA viruses in blood, oral, and fecal samples of captive lemurs.</title>
        <authorList>
            <person name="Paietta E.N."/>
            <person name="Kraberger S."/>
            <person name="Lund M.C."/>
            <person name="Custer J.M."/>
            <person name="Vargas K.M."/>
            <person name="Ehmke E.E."/>
            <person name="Yoder A.D."/>
            <person name="Varsani A."/>
        </authorList>
    </citation>
    <scope>NUCLEOTIDE SEQUENCE</scope>
    <source>
        <strain evidence="2">Duke_24SF_44</strain>
    </source>
</reference>
<organism evidence="2">
    <name type="scientific">Dulem virus 38</name>
    <dbReference type="NCBI Taxonomy" id="3145756"/>
    <lineage>
        <taxon>Viruses</taxon>
        <taxon>Duplodnaviria</taxon>
        <taxon>Heunggongvirae</taxon>
        <taxon>Uroviricota</taxon>
        <taxon>Caudoviricetes</taxon>
    </lineage>
</organism>
<evidence type="ECO:0000313" key="2">
    <source>
        <dbReference type="EMBL" id="XCD05744.1"/>
    </source>
</evidence>
<name>A0AAU8B158_9CAUD</name>
<protein>
    <submittedName>
        <fullName evidence="2">Uncharacterized protein</fullName>
    </submittedName>
</protein>
<accession>A0AAU8B158</accession>
<proteinExistence type="predicted"/>
<evidence type="ECO:0000256" key="1">
    <source>
        <dbReference type="SAM" id="MobiDB-lite"/>
    </source>
</evidence>
<feature type="region of interest" description="Disordered" evidence="1">
    <location>
        <begin position="159"/>
        <end position="239"/>
    </location>
</feature>
<sequence>MAVYAVISDFSLQLQRCERPGTESPLPVPCDGAASVAWLAVGCATLRRGIGVPDGLPVRLARPGLAGARRRSAARDTAWAVCGRQHPRPRRALPALGRWEAAEAVLQAAYDLAARCRPTDDGRRSRGGRCMQQDAPSPRGSGAQAAYTFRASAKGLRTCGRGDVDGETWTGTGPGPGWPSAGAGRPVEAGGYPARATGMSERARPVSERALSGAGMGAEVSERASGLGVPGGLAEGVGG</sequence>